<dbReference type="InterPro" id="IPR036298">
    <property type="entry name" value="Chalcone_isomerase_sf"/>
</dbReference>
<comment type="caution">
    <text evidence="3">The sequence shown here is derived from an EMBL/GenBank/DDBJ whole genome shotgun (WGS) entry which is preliminary data.</text>
</comment>
<dbReference type="Proteomes" id="UP000431533">
    <property type="component" value="Unassembled WGS sequence"/>
</dbReference>
<dbReference type="InterPro" id="IPR016087">
    <property type="entry name" value="Chalcone_isomerase"/>
</dbReference>
<dbReference type="Pfam" id="PF16035">
    <property type="entry name" value="Chalcone_2"/>
    <property type="match status" value="1"/>
</dbReference>
<gene>
    <name evidence="3" type="primary">AIM18</name>
    <name evidence="3" type="ORF">LHYA1_G005677</name>
</gene>
<protein>
    <submittedName>
        <fullName evidence="3">Altered inheritance of mitochondria protein, mitochondrial</fullName>
    </submittedName>
</protein>
<feature type="transmembrane region" description="Helical" evidence="1">
    <location>
        <begin position="71"/>
        <end position="89"/>
    </location>
</feature>
<sequence>MPLHTPSARVLRLLPRRLIKPHSLRPGSQFSIPCRTLASKPPPNKNEYERLDPISMHRLEHERREYYKRRSYYSGAGFVLGMIAIWFTATSIELPPSNKPAQADSGRRPDDPMVVLGRERKIVIQKLGEEPEEVPDVVATGTSTVPTFPRVLDFYDDEREGVDNGIGPGQNDDRLVEYQLMGLGIRTVSFLGIQVYVVGMYVATDDIAALQEALIKKIAPSASTLVAGEKDELKAKLYDPQASVEIWSDVLKKSGAKTLVRIVPTRNTDFHHLRDAWVRSLTARAQADKEEFGDEQFGASLSEFKMLFNRGSVPKGKELLLSRDKEGKFAAWYDDGKNGAQRLGQVLDERISRGLWLNYLGGKTVASEGARKSIIDGVMQFVERPVGTVATQVV</sequence>
<reference evidence="3 4" key="1">
    <citation type="submission" date="2018-05" db="EMBL/GenBank/DDBJ databases">
        <title>Genome sequencing and assembly of the regulated plant pathogen Lachnellula willkommii and related sister species for the development of diagnostic species identification markers.</title>
        <authorList>
            <person name="Giroux E."/>
            <person name="Bilodeau G."/>
        </authorList>
    </citation>
    <scope>NUCLEOTIDE SEQUENCE [LARGE SCALE GENOMIC DNA]</scope>
    <source>
        <strain evidence="3 4">CBS 185.66</strain>
    </source>
</reference>
<evidence type="ECO:0000259" key="2">
    <source>
        <dbReference type="Pfam" id="PF16035"/>
    </source>
</evidence>
<dbReference type="OrthoDB" id="18193at2759"/>
<evidence type="ECO:0000256" key="1">
    <source>
        <dbReference type="SAM" id="Phobius"/>
    </source>
</evidence>
<dbReference type="PANTHER" id="PTHR47284">
    <property type="entry name" value="FATTY-ACID-BINDING PROTEIN 2"/>
    <property type="match status" value="1"/>
</dbReference>
<dbReference type="Gene3D" id="3.50.70.10">
    <property type="match status" value="1"/>
</dbReference>
<feature type="domain" description="Chalcone isomerase" evidence="2">
    <location>
        <begin position="177"/>
        <end position="375"/>
    </location>
</feature>
<dbReference type="RefSeq" id="XP_031004662.1">
    <property type="nucleotide sequence ID" value="XM_031150621.1"/>
</dbReference>
<keyword evidence="1" id="KW-0812">Transmembrane</keyword>
<keyword evidence="1" id="KW-0472">Membrane</keyword>
<keyword evidence="4" id="KW-1185">Reference proteome</keyword>
<proteinExistence type="predicted"/>
<dbReference type="PANTHER" id="PTHR47284:SF3">
    <property type="entry name" value="FATTY-ACID-BINDING PROTEIN 2"/>
    <property type="match status" value="1"/>
</dbReference>
<dbReference type="InterPro" id="IPR016088">
    <property type="entry name" value="Chalcone_isomerase_3-sand"/>
</dbReference>
<dbReference type="GO" id="GO:0016872">
    <property type="term" value="F:intramolecular lyase activity"/>
    <property type="evidence" value="ECO:0007669"/>
    <property type="project" value="InterPro"/>
</dbReference>
<organism evidence="3 4">
    <name type="scientific">Lachnellula hyalina</name>
    <dbReference type="NCBI Taxonomy" id="1316788"/>
    <lineage>
        <taxon>Eukaryota</taxon>
        <taxon>Fungi</taxon>
        <taxon>Dikarya</taxon>
        <taxon>Ascomycota</taxon>
        <taxon>Pezizomycotina</taxon>
        <taxon>Leotiomycetes</taxon>
        <taxon>Helotiales</taxon>
        <taxon>Lachnaceae</taxon>
        <taxon>Lachnellula</taxon>
    </lineage>
</organism>
<dbReference type="GeneID" id="41985875"/>
<dbReference type="AlphaFoldDB" id="A0A8H8R007"/>
<keyword evidence="1" id="KW-1133">Transmembrane helix</keyword>
<dbReference type="EMBL" id="QGMH01000083">
    <property type="protein sequence ID" value="TVY25874.1"/>
    <property type="molecule type" value="Genomic_DNA"/>
</dbReference>
<evidence type="ECO:0000313" key="4">
    <source>
        <dbReference type="Proteomes" id="UP000431533"/>
    </source>
</evidence>
<evidence type="ECO:0000313" key="3">
    <source>
        <dbReference type="EMBL" id="TVY25874.1"/>
    </source>
</evidence>
<dbReference type="SUPFAM" id="SSF54626">
    <property type="entry name" value="Chalcone isomerase"/>
    <property type="match status" value="1"/>
</dbReference>
<name>A0A8H8R007_9HELO</name>
<accession>A0A8H8R007</accession>